<dbReference type="Proteomes" id="UP001177744">
    <property type="component" value="Unassembled WGS sequence"/>
</dbReference>
<keyword evidence="3" id="KW-1185">Reference proteome</keyword>
<dbReference type="PANTHER" id="PTHR31883">
    <property type="entry name" value="PROTEIN FRG2-RELATED"/>
    <property type="match status" value="1"/>
</dbReference>
<gene>
    <name evidence="2" type="ORF">QTO34_006680</name>
</gene>
<name>A0AA40HL05_CNENI</name>
<dbReference type="PANTHER" id="PTHR31883:SF1">
    <property type="entry name" value="PROTEIN FRG2-LIKE-2"/>
    <property type="match status" value="1"/>
</dbReference>
<feature type="compositionally biased region" description="Basic and acidic residues" evidence="1">
    <location>
        <begin position="368"/>
        <end position="377"/>
    </location>
</feature>
<evidence type="ECO:0000313" key="2">
    <source>
        <dbReference type="EMBL" id="KAK1333143.1"/>
    </source>
</evidence>
<evidence type="ECO:0008006" key="4">
    <source>
        <dbReference type="Google" id="ProtNLM"/>
    </source>
</evidence>
<feature type="compositionally biased region" description="Low complexity" evidence="1">
    <location>
        <begin position="69"/>
        <end position="82"/>
    </location>
</feature>
<feature type="region of interest" description="Disordered" evidence="1">
    <location>
        <begin position="1"/>
        <end position="169"/>
    </location>
</feature>
<feature type="compositionally biased region" description="Basic and acidic residues" evidence="1">
    <location>
        <begin position="318"/>
        <end position="337"/>
    </location>
</feature>
<feature type="compositionally biased region" description="Gly residues" evidence="1">
    <location>
        <begin position="273"/>
        <end position="286"/>
    </location>
</feature>
<accession>A0AA40HL05</accession>
<sequence length="529" mass="57448">MTSRASLGDKMPGGRGSPLGCKMDSGTENQGLHSPSIHSPTGQPPLQKNSLEERSSDVEEKPLEEKGKTSSQSTETSTQRGEAGSCSSQESARKRKRGSRDSPCDRAEPSLGEECGVTVKKRGQSPDADHSSCSQEPGDARPSRAQRKRPGHRKEPRPRPRGAQPPLLRKSLVTSLRTMSEATYHTVVQMQSQQAAAPLSWDHYALLAQLRGHLHAQVQTIYALATQAAYLRNGSSQSHCLVLRVQREMEEKPRALPRRAPWEPVPLPRAGDGRGCQGMMPGGRGSPLGCKMDSGMEKQGLHSPSIHSPTGQPPLRKHSLEERSSDVEEKPLEEKGKTSSQSTETSTQRGEAGSCSSQESSRKRKRGSRDSPCDRAEPSLGEECGVTVKKRGQSPDADHSSCSQEPGDARPSRAQRKRPGHRKEPRPRPRGVQPPLLRKSLVTSLRTMSEATYHTVVQMQSQQAAAPLSWDHYALLAQLRGHLHAQVQTIYALATQAAYVFPAEEWLVPVPLSGPSGPEGDGGEAQSPS</sequence>
<reference evidence="2" key="1">
    <citation type="submission" date="2023-06" db="EMBL/GenBank/DDBJ databases">
        <title>Reference genome for the Northern bat (Eptesicus nilssonii), a most northern bat species.</title>
        <authorList>
            <person name="Laine V.N."/>
            <person name="Pulliainen A.T."/>
            <person name="Lilley T.M."/>
        </authorList>
    </citation>
    <scope>NUCLEOTIDE SEQUENCE</scope>
    <source>
        <strain evidence="2">BLF_Eptnil</strain>
        <tissue evidence="2">Kidney</tissue>
    </source>
</reference>
<dbReference type="AlphaFoldDB" id="A0AA40HL05"/>
<comment type="caution">
    <text evidence="2">The sequence shown here is derived from an EMBL/GenBank/DDBJ whole genome shotgun (WGS) entry which is preliminary data.</text>
</comment>
<evidence type="ECO:0000256" key="1">
    <source>
        <dbReference type="SAM" id="MobiDB-lite"/>
    </source>
</evidence>
<organism evidence="2 3">
    <name type="scientific">Cnephaeus nilssonii</name>
    <name type="common">Northern bat</name>
    <name type="synonym">Eptesicus nilssonii</name>
    <dbReference type="NCBI Taxonomy" id="3371016"/>
    <lineage>
        <taxon>Eukaryota</taxon>
        <taxon>Metazoa</taxon>
        <taxon>Chordata</taxon>
        <taxon>Craniata</taxon>
        <taxon>Vertebrata</taxon>
        <taxon>Euteleostomi</taxon>
        <taxon>Mammalia</taxon>
        <taxon>Eutheria</taxon>
        <taxon>Laurasiatheria</taxon>
        <taxon>Chiroptera</taxon>
        <taxon>Yangochiroptera</taxon>
        <taxon>Vespertilionidae</taxon>
        <taxon>Cnephaeus</taxon>
    </lineage>
</organism>
<protein>
    <recommendedName>
        <fullName evidence="4">Protein FRG2-like-2</fullName>
    </recommendedName>
</protein>
<proteinExistence type="predicted"/>
<feature type="compositionally biased region" description="Low complexity" evidence="1">
    <location>
        <begin position="338"/>
        <end position="359"/>
    </location>
</feature>
<dbReference type="Pfam" id="PF15315">
    <property type="entry name" value="FRG2"/>
    <property type="match status" value="2"/>
</dbReference>
<feature type="compositionally biased region" description="Basic and acidic residues" evidence="1">
    <location>
        <begin position="99"/>
        <end position="108"/>
    </location>
</feature>
<feature type="compositionally biased region" description="Polar residues" evidence="1">
    <location>
        <begin position="26"/>
        <end position="49"/>
    </location>
</feature>
<dbReference type="InterPro" id="IPR026245">
    <property type="entry name" value="FRG2"/>
</dbReference>
<feature type="compositionally biased region" description="Basic residues" evidence="1">
    <location>
        <begin position="413"/>
        <end position="429"/>
    </location>
</feature>
<evidence type="ECO:0000313" key="3">
    <source>
        <dbReference type="Proteomes" id="UP001177744"/>
    </source>
</evidence>
<feature type="compositionally biased region" description="Basic and acidic residues" evidence="1">
    <location>
        <begin position="50"/>
        <end position="68"/>
    </location>
</feature>
<feature type="region of interest" description="Disordered" evidence="1">
    <location>
        <begin position="252"/>
        <end position="438"/>
    </location>
</feature>
<dbReference type="EMBL" id="JAULJE010000017">
    <property type="protein sequence ID" value="KAK1333143.1"/>
    <property type="molecule type" value="Genomic_DNA"/>
</dbReference>
<feature type="compositionally biased region" description="Basic residues" evidence="1">
    <location>
        <begin position="144"/>
        <end position="160"/>
    </location>
</feature>